<dbReference type="InterPro" id="IPR036439">
    <property type="entry name" value="Dockerin_dom_sf"/>
</dbReference>
<dbReference type="Pfam" id="PF13306">
    <property type="entry name" value="LRR_5"/>
    <property type="match status" value="1"/>
</dbReference>
<evidence type="ECO:0000313" key="3">
    <source>
        <dbReference type="EMBL" id="MEQ2470314.1"/>
    </source>
</evidence>
<dbReference type="PANTHER" id="PTHR45661">
    <property type="entry name" value="SURFACE ANTIGEN"/>
    <property type="match status" value="1"/>
</dbReference>
<dbReference type="InterPro" id="IPR026906">
    <property type="entry name" value="LRR_5"/>
</dbReference>
<dbReference type="PROSITE" id="PS51766">
    <property type="entry name" value="DOCKERIN"/>
    <property type="match status" value="1"/>
</dbReference>
<dbReference type="Gene3D" id="1.10.1330.10">
    <property type="entry name" value="Dockerin domain"/>
    <property type="match status" value="1"/>
</dbReference>
<protein>
    <submittedName>
        <fullName evidence="3">Leucine-rich repeat protein</fullName>
    </submittedName>
</protein>
<accession>A0ABV1FEK1</accession>
<evidence type="ECO:0000259" key="2">
    <source>
        <dbReference type="PROSITE" id="PS51766"/>
    </source>
</evidence>
<feature type="chain" id="PRO_5046553621" evidence="1">
    <location>
        <begin position="28"/>
        <end position="288"/>
    </location>
</feature>
<dbReference type="SUPFAM" id="SSF63446">
    <property type="entry name" value="Type I dockerin domain"/>
    <property type="match status" value="1"/>
</dbReference>
<evidence type="ECO:0000313" key="4">
    <source>
        <dbReference type="Proteomes" id="UP001490816"/>
    </source>
</evidence>
<evidence type="ECO:0000256" key="1">
    <source>
        <dbReference type="SAM" id="SignalP"/>
    </source>
</evidence>
<dbReference type="InterPro" id="IPR002105">
    <property type="entry name" value="Dockerin_1_rpt"/>
</dbReference>
<dbReference type="Proteomes" id="UP001490816">
    <property type="component" value="Unassembled WGS sequence"/>
</dbReference>
<dbReference type="InterPro" id="IPR032675">
    <property type="entry name" value="LRR_dom_sf"/>
</dbReference>
<keyword evidence="1" id="KW-0732">Signal</keyword>
<sequence>MKKIVKKSCTFLFVFAMLLSMFCVSFSAETYYYDKNFEFYKNDYSGLTITDYLGTEENLQIPSQLIDITVNVIAPSTFSDKTGLVTVSMPDTIQTIGAFAFSNCTNITDVKLSKNLSLCVLGAFQGCTSLETVDMSMTKVTGLPNQMFYKCSSLKNVTLPETCTSVGSYAFANCPKLESVYIPASVTEISDKAFKNSSAVTIKGIVGSYAEEYAKANNIPFEGISAYDVGDVNMDGRIDILDATLIQKYVAGIVELSAEQKYLADYINDGDITVVDATKIQKFIVHLN</sequence>
<gene>
    <name evidence="3" type="ORF">WMO39_08245</name>
</gene>
<proteinExistence type="predicted"/>
<dbReference type="RefSeq" id="WP_015524015.1">
    <property type="nucleotide sequence ID" value="NZ_JBBMEZ010000022.1"/>
</dbReference>
<dbReference type="Pfam" id="PF00404">
    <property type="entry name" value="Dockerin_1"/>
    <property type="match status" value="1"/>
</dbReference>
<dbReference type="SUPFAM" id="SSF52058">
    <property type="entry name" value="L domain-like"/>
    <property type="match status" value="1"/>
</dbReference>
<keyword evidence="4" id="KW-1185">Reference proteome</keyword>
<dbReference type="Gene3D" id="3.80.10.10">
    <property type="entry name" value="Ribonuclease Inhibitor"/>
    <property type="match status" value="2"/>
</dbReference>
<dbReference type="EMBL" id="JBBMEZ010000022">
    <property type="protein sequence ID" value="MEQ2470314.1"/>
    <property type="molecule type" value="Genomic_DNA"/>
</dbReference>
<reference evidence="3 4" key="1">
    <citation type="submission" date="2024-03" db="EMBL/GenBank/DDBJ databases">
        <title>Human intestinal bacterial collection.</title>
        <authorList>
            <person name="Pauvert C."/>
            <person name="Hitch T.C.A."/>
            <person name="Clavel T."/>
        </authorList>
    </citation>
    <scope>NUCLEOTIDE SEQUENCE [LARGE SCALE GENOMIC DNA]</scope>
    <source>
        <strain evidence="3 4">CLA-JM-H38</strain>
    </source>
</reference>
<dbReference type="PANTHER" id="PTHR45661:SF3">
    <property type="entry name" value="IG-LIKE DOMAIN-CONTAINING PROTEIN"/>
    <property type="match status" value="1"/>
</dbReference>
<name>A0ABV1FEK1_9FIRM</name>
<dbReference type="CDD" id="cd14256">
    <property type="entry name" value="Dockerin_I"/>
    <property type="match status" value="1"/>
</dbReference>
<dbReference type="InterPro" id="IPR053139">
    <property type="entry name" value="Surface_bspA-like"/>
</dbReference>
<comment type="caution">
    <text evidence="3">The sequence shown here is derived from an EMBL/GenBank/DDBJ whole genome shotgun (WGS) entry which is preliminary data.</text>
</comment>
<feature type="signal peptide" evidence="1">
    <location>
        <begin position="1"/>
        <end position="27"/>
    </location>
</feature>
<feature type="domain" description="Dockerin" evidence="2">
    <location>
        <begin position="225"/>
        <end position="288"/>
    </location>
</feature>
<organism evidence="3 4">
    <name type="scientific">Ruminococcoides intestinale</name>
    <dbReference type="NCBI Taxonomy" id="3133162"/>
    <lineage>
        <taxon>Bacteria</taxon>
        <taxon>Bacillati</taxon>
        <taxon>Bacillota</taxon>
        <taxon>Clostridia</taxon>
        <taxon>Eubacteriales</taxon>
        <taxon>Oscillospiraceae</taxon>
        <taxon>Ruminococcoides</taxon>
    </lineage>
</organism>
<dbReference type="InterPro" id="IPR016134">
    <property type="entry name" value="Dockerin_dom"/>
</dbReference>